<organism evidence="1">
    <name type="scientific">Myoviridae sp. ctlHW5</name>
    <dbReference type="NCBI Taxonomy" id="2826691"/>
    <lineage>
        <taxon>Viruses</taxon>
        <taxon>Duplodnaviria</taxon>
        <taxon>Heunggongvirae</taxon>
        <taxon>Uroviricota</taxon>
        <taxon>Caudoviricetes</taxon>
    </lineage>
</organism>
<protein>
    <submittedName>
        <fullName evidence="1">Uncharacterized protein</fullName>
    </submittedName>
</protein>
<name>A0A8S5N811_9CAUD</name>
<evidence type="ECO:0000313" key="1">
    <source>
        <dbReference type="EMBL" id="DAD90588.1"/>
    </source>
</evidence>
<accession>A0A8S5N811</accession>
<proteinExistence type="predicted"/>
<sequence length="55" mass="6176">MKILVLKWVGFTAFFGSDLLPISECQFVRMPTSLEFCTAERQVAPAGNQLLKNND</sequence>
<reference evidence="1" key="1">
    <citation type="journal article" date="2021" name="Proc. Natl. Acad. Sci. U.S.A.">
        <title>A Catalog of Tens of Thousands of Viruses from Human Metagenomes Reveals Hidden Associations with Chronic Diseases.</title>
        <authorList>
            <person name="Tisza M.J."/>
            <person name="Buck C.B."/>
        </authorList>
    </citation>
    <scope>NUCLEOTIDE SEQUENCE</scope>
    <source>
        <strain evidence="1">CtlHW5</strain>
    </source>
</reference>
<dbReference type="EMBL" id="BK015089">
    <property type="protein sequence ID" value="DAD90588.1"/>
    <property type="molecule type" value="Genomic_DNA"/>
</dbReference>